<dbReference type="InterPro" id="IPR028082">
    <property type="entry name" value="Peripla_BP_I"/>
</dbReference>
<gene>
    <name evidence="5" type="ORF">FYJ59_00415</name>
</gene>
<dbReference type="Pfam" id="PF13377">
    <property type="entry name" value="Peripla_BP_3"/>
    <property type="match status" value="1"/>
</dbReference>
<dbReference type="Gene3D" id="3.40.50.2300">
    <property type="match status" value="2"/>
</dbReference>
<dbReference type="CDD" id="cd06267">
    <property type="entry name" value="PBP1_LacI_sugar_binding-like"/>
    <property type="match status" value="1"/>
</dbReference>
<dbReference type="RefSeq" id="WP_154494821.1">
    <property type="nucleotide sequence ID" value="NZ_VUMU01000001.1"/>
</dbReference>
<reference evidence="5 6" key="1">
    <citation type="submission" date="2019-08" db="EMBL/GenBank/DDBJ databases">
        <title>In-depth cultivation of the pig gut microbiome towards novel bacterial diversity and tailored functional studies.</title>
        <authorList>
            <person name="Wylensek D."/>
            <person name="Hitch T.C.A."/>
            <person name="Clavel T."/>
        </authorList>
    </citation>
    <scope>NUCLEOTIDE SEQUENCE [LARGE SCALE GENOMIC DNA]</scope>
    <source>
        <strain evidence="5 6">WCA3-601-WT-6H</strain>
    </source>
</reference>
<dbReference type="SMART" id="SM00354">
    <property type="entry name" value="HTH_LACI"/>
    <property type="match status" value="1"/>
</dbReference>
<evidence type="ECO:0000256" key="1">
    <source>
        <dbReference type="ARBA" id="ARBA00023015"/>
    </source>
</evidence>
<dbReference type="AlphaFoldDB" id="A0A6L5YGA7"/>
<accession>A0A6L5YGA7</accession>
<feature type="domain" description="HTH lacI-type" evidence="4">
    <location>
        <begin position="6"/>
        <end position="61"/>
    </location>
</feature>
<dbReference type="PANTHER" id="PTHR30146">
    <property type="entry name" value="LACI-RELATED TRANSCRIPTIONAL REPRESSOR"/>
    <property type="match status" value="1"/>
</dbReference>
<dbReference type="CDD" id="cd01392">
    <property type="entry name" value="HTH_LacI"/>
    <property type="match status" value="1"/>
</dbReference>
<dbReference type="InterPro" id="IPR000843">
    <property type="entry name" value="HTH_LacI"/>
</dbReference>
<protein>
    <submittedName>
        <fullName evidence="5">LacI family transcriptional regulator</fullName>
    </submittedName>
</protein>
<proteinExistence type="predicted"/>
<dbReference type="GO" id="GO:0003700">
    <property type="term" value="F:DNA-binding transcription factor activity"/>
    <property type="evidence" value="ECO:0007669"/>
    <property type="project" value="TreeGrafter"/>
</dbReference>
<dbReference type="PANTHER" id="PTHR30146:SF24">
    <property type="entry name" value="XYLOSE OPERON REGULATORY PROTEIN"/>
    <property type="match status" value="1"/>
</dbReference>
<dbReference type="SUPFAM" id="SSF47413">
    <property type="entry name" value="lambda repressor-like DNA-binding domains"/>
    <property type="match status" value="1"/>
</dbReference>
<evidence type="ECO:0000256" key="2">
    <source>
        <dbReference type="ARBA" id="ARBA00023125"/>
    </source>
</evidence>
<dbReference type="GO" id="GO:0000976">
    <property type="term" value="F:transcription cis-regulatory region binding"/>
    <property type="evidence" value="ECO:0007669"/>
    <property type="project" value="TreeGrafter"/>
</dbReference>
<dbReference type="Pfam" id="PF00356">
    <property type="entry name" value="LacI"/>
    <property type="match status" value="1"/>
</dbReference>
<evidence type="ECO:0000313" key="5">
    <source>
        <dbReference type="EMBL" id="MST56727.1"/>
    </source>
</evidence>
<dbReference type="EMBL" id="VUMU01000001">
    <property type="protein sequence ID" value="MST56727.1"/>
    <property type="molecule type" value="Genomic_DNA"/>
</dbReference>
<comment type="caution">
    <text evidence="5">The sequence shown here is derived from an EMBL/GenBank/DDBJ whole genome shotgun (WGS) entry which is preliminary data.</text>
</comment>
<dbReference type="PROSITE" id="PS50932">
    <property type="entry name" value="HTH_LACI_2"/>
    <property type="match status" value="1"/>
</dbReference>
<keyword evidence="6" id="KW-1185">Reference proteome</keyword>
<evidence type="ECO:0000313" key="6">
    <source>
        <dbReference type="Proteomes" id="UP000476055"/>
    </source>
</evidence>
<name>A0A6L5YGA7_9FIRM</name>
<dbReference type="InterPro" id="IPR010982">
    <property type="entry name" value="Lambda_DNA-bd_dom_sf"/>
</dbReference>
<sequence length="341" mass="38321">MDGNKVRIADVAEELGLSTATVSNVLHGKTHKMSEATIKRVEQKLEETGYIPNMAGILLARNNSRIIGVVVNDGEKYEGRVLEDGFVMASLNALSREMNRKGYFLMVKTTADIREIPAFASMWNMDGLILMGFCWADYETLRAHSRISFVVYDGYLEDTPGIVNLVIDHYDGGYQAGQYYKKLGHTKALCLADNEICMDKERMDGFTAAFAPGEVTRWKIPMLAKERRAFYEEREEALRRSGITAVFAVSDYYALDFLRFVQEKGWKVPEDIQVIGFDDNAASKESVPALTTIHQEAALRAQKAIDCIEAMRDHVGCESRIVLPVELIARESTREVPCHSL</sequence>
<evidence type="ECO:0000256" key="3">
    <source>
        <dbReference type="ARBA" id="ARBA00023163"/>
    </source>
</evidence>
<organism evidence="5 6">
    <name type="scientific">Waltera intestinalis</name>
    <dbReference type="NCBI Taxonomy" id="2606635"/>
    <lineage>
        <taxon>Bacteria</taxon>
        <taxon>Bacillati</taxon>
        <taxon>Bacillota</taxon>
        <taxon>Clostridia</taxon>
        <taxon>Lachnospirales</taxon>
        <taxon>Lachnospiraceae</taxon>
        <taxon>Waltera</taxon>
    </lineage>
</organism>
<evidence type="ECO:0000259" key="4">
    <source>
        <dbReference type="PROSITE" id="PS50932"/>
    </source>
</evidence>
<dbReference type="Gene3D" id="1.10.260.40">
    <property type="entry name" value="lambda repressor-like DNA-binding domains"/>
    <property type="match status" value="1"/>
</dbReference>
<dbReference type="InterPro" id="IPR046335">
    <property type="entry name" value="LacI/GalR-like_sensor"/>
</dbReference>
<keyword evidence="3" id="KW-0804">Transcription</keyword>
<keyword evidence="2" id="KW-0238">DNA-binding</keyword>
<dbReference type="SUPFAM" id="SSF53822">
    <property type="entry name" value="Periplasmic binding protein-like I"/>
    <property type="match status" value="1"/>
</dbReference>
<keyword evidence="1" id="KW-0805">Transcription regulation</keyword>
<dbReference type="Proteomes" id="UP000476055">
    <property type="component" value="Unassembled WGS sequence"/>
</dbReference>